<accession>A0AA40A983</accession>
<evidence type="ECO:0000313" key="3">
    <source>
        <dbReference type="EMBL" id="KAK0711539.1"/>
    </source>
</evidence>
<feature type="region of interest" description="Disordered" evidence="2">
    <location>
        <begin position="1"/>
        <end position="33"/>
    </location>
</feature>
<dbReference type="InterPro" id="IPR051959">
    <property type="entry name" value="PAK1-Kinase_Regulator"/>
</dbReference>
<dbReference type="PROSITE" id="PS50082">
    <property type="entry name" value="WD_REPEATS_2"/>
    <property type="match status" value="1"/>
</dbReference>
<dbReference type="SMART" id="SM00320">
    <property type="entry name" value="WD40"/>
    <property type="match status" value="4"/>
</dbReference>
<protein>
    <submittedName>
        <fullName evidence="3">WD40-repeat-containing domain protein</fullName>
    </submittedName>
</protein>
<gene>
    <name evidence="3" type="ORF">B0H67DRAFT_602313</name>
</gene>
<name>A0AA40A983_9PEZI</name>
<proteinExistence type="predicted"/>
<dbReference type="SUPFAM" id="SSF50978">
    <property type="entry name" value="WD40 repeat-like"/>
    <property type="match status" value="1"/>
</dbReference>
<reference evidence="3" key="1">
    <citation type="submission" date="2023-06" db="EMBL/GenBank/DDBJ databases">
        <title>Genome-scale phylogeny and comparative genomics of the fungal order Sordariales.</title>
        <authorList>
            <consortium name="Lawrence Berkeley National Laboratory"/>
            <person name="Hensen N."/>
            <person name="Bonometti L."/>
            <person name="Westerberg I."/>
            <person name="Brannstrom I.O."/>
            <person name="Guillou S."/>
            <person name="Cros-Aarteil S."/>
            <person name="Calhoun S."/>
            <person name="Haridas S."/>
            <person name="Kuo A."/>
            <person name="Mondo S."/>
            <person name="Pangilinan J."/>
            <person name="Riley R."/>
            <person name="Labutti K."/>
            <person name="Andreopoulos B."/>
            <person name="Lipzen A."/>
            <person name="Chen C."/>
            <person name="Yanf M."/>
            <person name="Daum C."/>
            <person name="Ng V."/>
            <person name="Clum A."/>
            <person name="Steindorff A."/>
            <person name="Ohm R."/>
            <person name="Martin F."/>
            <person name="Silar P."/>
            <person name="Natvig D."/>
            <person name="Lalanne C."/>
            <person name="Gautier V."/>
            <person name="Ament-Velasquez S.L."/>
            <person name="Kruys A."/>
            <person name="Hutchinson M.I."/>
            <person name="Powell A.J."/>
            <person name="Barry K."/>
            <person name="Miller A.N."/>
            <person name="Grigoriev I.V."/>
            <person name="Debuchy R."/>
            <person name="Gladieux P."/>
            <person name="Thoren M.H."/>
            <person name="Johannesson H."/>
        </authorList>
    </citation>
    <scope>NUCLEOTIDE SEQUENCE</scope>
    <source>
        <strain evidence="3">SMH4607-1</strain>
    </source>
</reference>
<keyword evidence="1" id="KW-0853">WD repeat</keyword>
<dbReference type="Gene3D" id="2.130.10.10">
    <property type="entry name" value="YVTN repeat-like/Quinoprotein amine dehydrogenase"/>
    <property type="match status" value="1"/>
</dbReference>
<comment type="caution">
    <text evidence="3">The sequence shown here is derived from an EMBL/GenBank/DDBJ whole genome shotgun (WGS) entry which is preliminary data.</text>
</comment>
<organism evidence="3 4">
    <name type="scientific">Lasiosphaeris hirsuta</name>
    <dbReference type="NCBI Taxonomy" id="260670"/>
    <lineage>
        <taxon>Eukaryota</taxon>
        <taxon>Fungi</taxon>
        <taxon>Dikarya</taxon>
        <taxon>Ascomycota</taxon>
        <taxon>Pezizomycotina</taxon>
        <taxon>Sordariomycetes</taxon>
        <taxon>Sordariomycetidae</taxon>
        <taxon>Sordariales</taxon>
        <taxon>Lasiosphaeriaceae</taxon>
        <taxon>Lasiosphaeris</taxon>
    </lineage>
</organism>
<sequence>MAKRKRDNVPGAEPAEKKGSAKKPKAIKPRSAPIKLTSTDNVTIQIIAGSYDRVLHGITAFVKPTPANAVVTKPKAAKNGAPAAATKAEFADSFLFNAHTSSIRCLALSPPSVPVPGQTQKILLATGSTDERINLYNLSVHPPSMRSAEDQQGLSALTPRPVLENPRNRELGTLLHHSSNITRLAFPNRSKLMSASEDSTVAVTRTRDWALLHTFKCPVPKPQGRPSGDTAPMGGGPSGVNDFAVHPSSKIMITVARGERSMRLWNLETGKKARVLNFDRDALAEIGEGKHSTGEARRIVWGAADGEEEFAVGFDRDILVFGMDCLVKCRVMRDTKTKIHEFCYITTDSEGDESVLAASTEDGRVLFFSTDKDNITKPGVAEGKKASSRAWRGGAGVETRIKDFTVLPVEDEQGQMSWFIVTGSSDGKIRLWRLEASDLRSTGDKGRQVGKLLGTYETQNRITCVEAYVMIPRPEGAEDSEFEFEESEGDDSDDDSD</sequence>
<dbReference type="PANTHER" id="PTHR44675:SF1">
    <property type="entry name" value="P21-ACTIVATED PROTEIN KINASE-INTERACTING PROTEIN 1"/>
    <property type="match status" value="1"/>
</dbReference>
<dbReference type="InterPro" id="IPR015943">
    <property type="entry name" value="WD40/YVTN_repeat-like_dom_sf"/>
</dbReference>
<evidence type="ECO:0000256" key="2">
    <source>
        <dbReference type="SAM" id="MobiDB-lite"/>
    </source>
</evidence>
<keyword evidence="4" id="KW-1185">Reference proteome</keyword>
<evidence type="ECO:0000313" key="4">
    <source>
        <dbReference type="Proteomes" id="UP001172102"/>
    </source>
</evidence>
<dbReference type="InterPro" id="IPR036322">
    <property type="entry name" value="WD40_repeat_dom_sf"/>
</dbReference>
<dbReference type="AlphaFoldDB" id="A0AA40A983"/>
<dbReference type="Pfam" id="PF00400">
    <property type="entry name" value="WD40"/>
    <property type="match status" value="2"/>
</dbReference>
<dbReference type="EMBL" id="JAUKUA010000005">
    <property type="protein sequence ID" value="KAK0711539.1"/>
    <property type="molecule type" value="Genomic_DNA"/>
</dbReference>
<dbReference type="InterPro" id="IPR001680">
    <property type="entry name" value="WD40_rpt"/>
</dbReference>
<feature type="region of interest" description="Disordered" evidence="2">
    <location>
        <begin position="474"/>
        <end position="497"/>
    </location>
</feature>
<dbReference type="PANTHER" id="PTHR44675">
    <property type="entry name" value="PAK1 INTERACTING PROTEIN 1"/>
    <property type="match status" value="1"/>
</dbReference>
<evidence type="ECO:0000256" key="1">
    <source>
        <dbReference type="PROSITE-ProRule" id="PRU00221"/>
    </source>
</evidence>
<feature type="compositionally biased region" description="Acidic residues" evidence="2">
    <location>
        <begin position="477"/>
        <end position="497"/>
    </location>
</feature>
<dbReference type="Proteomes" id="UP001172102">
    <property type="component" value="Unassembled WGS sequence"/>
</dbReference>
<feature type="repeat" description="WD" evidence="1">
    <location>
        <begin position="419"/>
        <end position="442"/>
    </location>
</feature>